<dbReference type="OrthoDB" id="10009273at2"/>
<evidence type="ECO:0000313" key="2">
    <source>
        <dbReference type="EMBL" id="SME99635.1"/>
    </source>
</evidence>
<protein>
    <recommendedName>
        <fullName evidence="4">Solute-binding protein family 3/N-terminal domain-containing protein</fullName>
    </recommendedName>
</protein>
<proteinExistence type="predicted"/>
<dbReference type="STRING" id="1513793.SAMN06296036_10316"/>
<name>A0A1Y6BG26_9BACT</name>
<evidence type="ECO:0000256" key="1">
    <source>
        <dbReference type="SAM" id="SignalP"/>
    </source>
</evidence>
<accession>A0A1Y6BG26</accession>
<keyword evidence="3" id="KW-1185">Reference proteome</keyword>
<sequence>MKLKIYTILLLNLIASLPSFGETLGVFTSSMTQARQLKRNLRQDPLLKDHRILVFSRQRDFDRAAKFEKFDFTILPSRYPVRSDQYEALFQLTRQGAATFRYQIITLEERWRDIKSSPPILGAFDELGRRNMNQFAKSIFPKYQFKRIKLSGKLKDLYPMLALGNVEVIMIDPQVLETIRKDSKATPILIDQSEPVALPKIFVKKGHKSPLNTTLANLKKATLQALGVDDLKRITSEGGTSR</sequence>
<feature type="signal peptide" evidence="1">
    <location>
        <begin position="1"/>
        <end position="21"/>
    </location>
</feature>
<dbReference type="EMBL" id="FWZT01000003">
    <property type="protein sequence ID" value="SME99635.1"/>
    <property type="molecule type" value="Genomic_DNA"/>
</dbReference>
<dbReference type="RefSeq" id="WP_132316353.1">
    <property type="nucleotide sequence ID" value="NZ_FWZT01000003.1"/>
</dbReference>
<gene>
    <name evidence="2" type="ORF">SAMN06296036_10316</name>
</gene>
<keyword evidence="1" id="KW-0732">Signal</keyword>
<organism evidence="2 3">
    <name type="scientific">Pseudobacteriovorax antillogorgiicola</name>
    <dbReference type="NCBI Taxonomy" id="1513793"/>
    <lineage>
        <taxon>Bacteria</taxon>
        <taxon>Pseudomonadati</taxon>
        <taxon>Bdellovibrionota</taxon>
        <taxon>Oligoflexia</taxon>
        <taxon>Oligoflexales</taxon>
        <taxon>Pseudobacteriovoracaceae</taxon>
        <taxon>Pseudobacteriovorax</taxon>
    </lineage>
</organism>
<dbReference type="Proteomes" id="UP000192907">
    <property type="component" value="Unassembled WGS sequence"/>
</dbReference>
<feature type="chain" id="PRO_5012170160" description="Solute-binding protein family 3/N-terminal domain-containing protein" evidence="1">
    <location>
        <begin position="22"/>
        <end position="242"/>
    </location>
</feature>
<evidence type="ECO:0000313" key="3">
    <source>
        <dbReference type="Proteomes" id="UP000192907"/>
    </source>
</evidence>
<reference evidence="3" key="1">
    <citation type="submission" date="2017-04" db="EMBL/GenBank/DDBJ databases">
        <authorList>
            <person name="Varghese N."/>
            <person name="Submissions S."/>
        </authorList>
    </citation>
    <scope>NUCLEOTIDE SEQUENCE [LARGE SCALE GENOMIC DNA]</scope>
    <source>
        <strain evidence="3">RKEM611</strain>
    </source>
</reference>
<dbReference type="AlphaFoldDB" id="A0A1Y6BG26"/>
<evidence type="ECO:0008006" key="4">
    <source>
        <dbReference type="Google" id="ProtNLM"/>
    </source>
</evidence>